<feature type="region of interest" description="Disordered" evidence="1">
    <location>
        <begin position="1"/>
        <end position="45"/>
    </location>
</feature>
<feature type="compositionally biased region" description="Low complexity" evidence="1">
    <location>
        <begin position="163"/>
        <end position="177"/>
    </location>
</feature>
<accession>A0A2N9B5A1</accession>
<name>A0A2N9B5A1_STRCX</name>
<evidence type="ECO:0000256" key="1">
    <source>
        <dbReference type="SAM" id="MobiDB-lite"/>
    </source>
</evidence>
<evidence type="ECO:0000313" key="2">
    <source>
        <dbReference type="EMBL" id="SOR78521.1"/>
    </source>
</evidence>
<keyword evidence="3" id="KW-1185">Reference proteome</keyword>
<sequence length="245" mass="26122">MLSRGVPRGLPGTMRCAHDQGQQRDIPQGSGAKPRRRARPSVRRTGQLVTAACSVPESGCAVDAELDRGAEGQGRRRGGADARGAVLAGPARRWRWRRPRRCGGRYARTTRSVPVADSADRERVESLGVGCCDQLVGRLVDLKGARTGWRGSDRSRRAGRGDPGAARAGPSGPCRPARSCVSGRGASRWSVDCLDALAGVPQEEQERGRSQRCSARTVVDSGSSPQPLCWFSRRKASAEVASLGV</sequence>
<dbReference type="Proteomes" id="UP000235464">
    <property type="component" value="Chromosome I"/>
</dbReference>
<proteinExistence type="predicted"/>
<reference evidence="3" key="1">
    <citation type="submission" date="2017-11" db="EMBL/GenBank/DDBJ databases">
        <authorList>
            <person name="Wibberg D."/>
        </authorList>
    </citation>
    <scope>NUCLEOTIDE SEQUENCE [LARGE SCALE GENOMIC DNA]</scope>
</reference>
<protein>
    <submittedName>
        <fullName evidence="2">Uncharacterized protein</fullName>
    </submittedName>
</protein>
<evidence type="ECO:0000313" key="3">
    <source>
        <dbReference type="Proteomes" id="UP000235464"/>
    </source>
</evidence>
<feature type="region of interest" description="Disordered" evidence="1">
    <location>
        <begin position="201"/>
        <end position="225"/>
    </location>
</feature>
<dbReference type="EMBL" id="LT963352">
    <property type="protein sequence ID" value="SOR78521.1"/>
    <property type="molecule type" value="Genomic_DNA"/>
</dbReference>
<gene>
    <name evidence="2" type="ORF">SCNRRL3882_1988</name>
</gene>
<dbReference type="AlphaFoldDB" id="A0A2N9B5A1"/>
<feature type="region of interest" description="Disordered" evidence="1">
    <location>
        <begin position="147"/>
        <end position="177"/>
    </location>
</feature>
<feature type="compositionally biased region" description="Basic and acidic residues" evidence="1">
    <location>
        <begin position="151"/>
        <end position="160"/>
    </location>
</feature>
<organism evidence="2 3">
    <name type="scientific">Streptomyces chartreusis NRRL 3882</name>
    <dbReference type="NCBI Taxonomy" id="1079985"/>
    <lineage>
        <taxon>Bacteria</taxon>
        <taxon>Bacillati</taxon>
        <taxon>Actinomycetota</taxon>
        <taxon>Actinomycetes</taxon>
        <taxon>Kitasatosporales</taxon>
        <taxon>Streptomycetaceae</taxon>
        <taxon>Streptomyces</taxon>
    </lineage>
</organism>
<feature type="compositionally biased region" description="Basic residues" evidence="1">
    <location>
        <begin position="33"/>
        <end position="42"/>
    </location>
</feature>